<dbReference type="Gene3D" id="1.10.510.10">
    <property type="entry name" value="Transferase(Phosphotransferase) domain 1"/>
    <property type="match status" value="1"/>
</dbReference>
<dbReference type="GO" id="GO:0005524">
    <property type="term" value="F:ATP binding"/>
    <property type="evidence" value="ECO:0007669"/>
    <property type="project" value="UniProtKB-KW"/>
</dbReference>
<dbReference type="EC" id="2.7.11.1" evidence="1"/>
<proteinExistence type="predicted"/>
<keyword evidence="10" id="KW-1185">Reference proteome</keyword>
<evidence type="ECO:0000256" key="6">
    <source>
        <dbReference type="ARBA" id="ARBA00022840"/>
    </source>
</evidence>
<keyword evidence="2" id="KW-0723">Serine/threonine-protein kinase</keyword>
<evidence type="ECO:0000259" key="8">
    <source>
        <dbReference type="PROSITE" id="PS50011"/>
    </source>
</evidence>
<dbReference type="PROSITE" id="PS50011">
    <property type="entry name" value="PROTEIN_KINASE_DOM"/>
    <property type="match status" value="1"/>
</dbReference>
<evidence type="ECO:0000256" key="5">
    <source>
        <dbReference type="ARBA" id="ARBA00022777"/>
    </source>
</evidence>
<gene>
    <name evidence="9" type="ORF">EDD32_3236</name>
</gene>
<dbReference type="CDD" id="cd14014">
    <property type="entry name" value="STKc_PknB_like"/>
    <property type="match status" value="1"/>
</dbReference>
<evidence type="ECO:0000313" key="10">
    <source>
        <dbReference type="Proteomes" id="UP000280726"/>
    </source>
</evidence>
<keyword evidence="4" id="KW-0547">Nucleotide-binding</keyword>
<evidence type="ECO:0000256" key="2">
    <source>
        <dbReference type="ARBA" id="ARBA00022527"/>
    </source>
</evidence>
<comment type="caution">
    <text evidence="9">The sequence shown here is derived from an EMBL/GenBank/DDBJ whole genome shotgun (WGS) entry which is preliminary data.</text>
</comment>
<evidence type="ECO:0000256" key="1">
    <source>
        <dbReference type="ARBA" id="ARBA00012513"/>
    </source>
</evidence>
<reference evidence="9 10" key="1">
    <citation type="submission" date="2018-11" db="EMBL/GenBank/DDBJ databases">
        <title>Sequencing the genomes of 1000 actinobacteria strains.</title>
        <authorList>
            <person name="Klenk H.-P."/>
        </authorList>
    </citation>
    <scope>NUCLEOTIDE SEQUENCE [LARGE SCALE GENOMIC DNA]</scope>
    <source>
        <strain evidence="9 10">DSM 14418</strain>
    </source>
</reference>
<feature type="region of interest" description="Disordered" evidence="7">
    <location>
        <begin position="260"/>
        <end position="284"/>
    </location>
</feature>
<dbReference type="PROSITE" id="PS00109">
    <property type="entry name" value="PROTEIN_KINASE_TYR"/>
    <property type="match status" value="1"/>
</dbReference>
<evidence type="ECO:0000313" key="9">
    <source>
        <dbReference type="EMBL" id="RPF28697.1"/>
    </source>
</evidence>
<dbReference type="EMBL" id="RKRA01000001">
    <property type="protein sequence ID" value="RPF28697.1"/>
    <property type="molecule type" value="Genomic_DNA"/>
</dbReference>
<dbReference type="PANTHER" id="PTHR43289">
    <property type="entry name" value="MITOGEN-ACTIVATED PROTEIN KINASE KINASE KINASE 20-RELATED"/>
    <property type="match status" value="1"/>
</dbReference>
<feature type="domain" description="Protein kinase" evidence="8">
    <location>
        <begin position="26"/>
        <end position="240"/>
    </location>
</feature>
<evidence type="ECO:0000256" key="4">
    <source>
        <dbReference type="ARBA" id="ARBA00022741"/>
    </source>
</evidence>
<dbReference type="Proteomes" id="UP000280726">
    <property type="component" value="Unassembled WGS sequence"/>
</dbReference>
<keyword evidence="6" id="KW-0067">ATP-binding</keyword>
<sequence>MREEVPGWFARTMSATRTGAPEVPGYRVGAPVGFGATGAVWAARDPDGRAVALSVLRLAPDERGAAQLRRLAALRGSHHPHLPRVLDVISLGGDRCALACELVEGPTLATVRTARGPLTPAEAATLLDALGSALGHLHDRGVVHGDVSPANVILTGGGRPVLTDLAGEVTREAGTPGFVAPERAGGAPASAPGDLWSLARTLLWAVADDPVVGDVLSPALRPAPEERPAARDLAACAPVLADRVPVALPADADLAAAQLRSRAGQPPTALAAPGRWRTRTRRLRRRRPRSPIPLLVALGLGVGVLGGAAAARSAAPATGGPDAVLEQLVAARDEALTAGDAGGLATLTVPGSAPAAADAAVVRALGGTRPRGLSTTVVDVRVVEHGPSRLVLEAVTRQSGYTLTGPAEHRAVGPQPERCTRYTLAGPAPWRVGATAPCSLAGGDRAAG</sequence>
<accession>A0A3N4Z8V0</accession>
<dbReference type="SUPFAM" id="SSF56112">
    <property type="entry name" value="Protein kinase-like (PK-like)"/>
    <property type="match status" value="1"/>
</dbReference>
<dbReference type="InterPro" id="IPR011009">
    <property type="entry name" value="Kinase-like_dom_sf"/>
</dbReference>
<dbReference type="InterPro" id="IPR008266">
    <property type="entry name" value="Tyr_kinase_AS"/>
</dbReference>
<evidence type="ECO:0000256" key="7">
    <source>
        <dbReference type="SAM" id="MobiDB-lite"/>
    </source>
</evidence>
<keyword evidence="5 9" id="KW-0418">Kinase</keyword>
<dbReference type="Pfam" id="PF00069">
    <property type="entry name" value="Pkinase"/>
    <property type="match status" value="1"/>
</dbReference>
<dbReference type="PANTHER" id="PTHR43289:SF6">
    <property type="entry name" value="SERINE_THREONINE-PROTEIN KINASE NEKL-3"/>
    <property type="match status" value="1"/>
</dbReference>
<name>A0A3N4Z8V0_9MICO</name>
<organism evidence="9 10">
    <name type="scientific">Georgenia muralis</name>
    <dbReference type="NCBI Taxonomy" id="154117"/>
    <lineage>
        <taxon>Bacteria</taxon>
        <taxon>Bacillati</taxon>
        <taxon>Actinomycetota</taxon>
        <taxon>Actinomycetes</taxon>
        <taxon>Micrococcales</taxon>
        <taxon>Bogoriellaceae</taxon>
        <taxon>Georgenia</taxon>
    </lineage>
</organism>
<evidence type="ECO:0000256" key="3">
    <source>
        <dbReference type="ARBA" id="ARBA00022679"/>
    </source>
</evidence>
<keyword evidence="3" id="KW-0808">Transferase</keyword>
<dbReference type="GO" id="GO:0004674">
    <property type="term" value="F:protein serine/threonine kinase activity"/>
    <property type="evidence" value="ECO:0007669"/>
    <property type="project" value="UniProtKB-KW"/>
</dbReference>
<protein>
    <recommendedName>
        <fullName evidence="1">non-specific serine/threonine protein kinase</fullName>
        <ecNumber evidence="1">2.7.11.1</ecNumber>
    </recommendedName>
</protein>
<dbReference type="InterPro" id="IPR000719">
    <property type="entry name" value="Prot_kinase_dom"/>
</dbReference>
<dbReference type="AlphaFoldDB" id="A0A3N4Z8V0"/>
<dbReference type="SMART" id="SM00220">
    <property type="entry name" value="S_TKc"/>
    <property type="match status" value="1"/>
</dbReference>